<accession>A0A9D4FBX5</accession>
<gene>
    <name evidence="1" type="ORF">DPMN_149533</name>
</gene>
<dbReference type="Proteomes" id="UP000828390">
    <property type="component" value="Unassembled WGS sequence"/>
</dbReference>
<evidence type="ECO:0000313" key="1">
    <source>
        <dbReference type="EMBL" id="KAH3795970.1"/>
    </source>
</evidence>
<sequence length="116" mass="13454">MSRPHCGHVFQTTETIFELVQDIIRSNVQTKFHEDWTINVTLRVLTRKNALPPNGNVFQPTGSYFELFQYFVGTTILTTLHKDRTIRVASSVLTRQMFTPQYGQITKAHYEHIVLS</sequence>
<reference evidence="1" key="2">
    <citation type="submission" date="2020-11" db="EMBL/GenBank/DDBJ databases">
        <authorList>
            <person name="McCartney M.A."/>
            <person name="Auch B."/>
            <person name="Kono T."/>
            <person name="Mallez S."/>
            <person name="Becker A."/>
            <person name="Gohl D.M."/>
            <person name="Silverstein K.A.T."/>
            <person name="Koren S."/>
            <person name="Bechman K.B."/>
            <person name="Herman A."/>
            <person name="Abrahante J.E."/>
            <person name="Garbe J."/>
        </authorList>
    </citation>
    <scope>NUCLEOTIDE SEQUENCE</scope>
    <source>
        <strain evidence="1">Duluth1</strain>
        <tissue evidence="1">Whole animal</tissue>
    </source>
</reference>
<keyword evidence="2" id="KW-1185">Reference proteome</keyword>
<organism evidence="1 2">
    <name type="scientific">Dreissena polymorpha</name>
    <name type="common">Zebra mussel</name>
    <name type="synonym">Mytilus polymorpha</name>
    <dbReference type="NCBI Taxonomy" id="45954"/>
    <lineage>
        <taxon>Eukaryota</taxon>
        <taxon>Metazoa</taxon>
        <taxon>Spiralia</taxon>
        <taxon>Lophotrochozoa</taxon>
        <taxon>Mollusca</taxon>
        <taxon>Bivalvia</taxon>
        <taxon>Autobranchia</taxon>
        <taxon>Heteroconchia</taxon>
        <taxon>Euheterodonta</taxon>
        <taxon>Imparidentia</taxon>
        <taxon>Neoheterodontei</taxon>
        <taxon>Myida</taxon>
        <taxon>Dreissenoidea</taxon>
        <taxon>Dreissenidae</taxon>
        <taxon>Dreissena</taxon>
    </lineage>
</organism>
<proteinExistence type="predicted"/>
<reference evidence="1" key="1">
    <citation type="journal article" date="2019" name="bioRxiv">
        <title>The Genome of the Zebra Mussel, Dreissena polymorpha: A Resource for Invasive Species Research.</title>
        <authorList>
            <person name="McCartney M.A."/>
            <person name="Auch B."/>
            <person name="Kono T."/>
            <person name="Mallez S."/>
            <person name="Zhang Y."/>
            <person name="Obille A."/>
            <person name="Becker A."/>
            <person name="Abrahante J.E."/>
            <person name="Garbe J."/>
            <person name="Badalamenti J.P."/>
            <person name="Herman A."/>
            <person name="Mangelson H."/>
            <person name="Liachko I."/>
            <person name="Sullivan S."/>
            <person name="Sone E.D."/>
            <person name="Koren S."/>
            <person name="Silverstein K.A.T."/>
            <person name="Beckman K.B."/>
            <person name="Gohl D.M."/>
        </authorList>
    </citation>
    <scope>NUCLEOTIDE SEQUENCE</scope>
    <source>
        <strain evidence="1">Duluth1</strain>
        <tissue evidence="1">Whole animal</tissue>
    </source>
</reference>
<protein>
    <submittedName>
        <fullName evidence="1">Uncharacterized protein</fullName>
    </submittedName>
</protein>
<dbReference type="EMBL" id="JAIWYP010000007">
    <property type="protein sequence ID" value="KAH3795970.1"/>
    <property type="molecule type" value="Genomic_DNA"/>
</dbReference>
<evidence type="ECO:0000313" key="2">
    <source>
        <dbReference type="Proteomes" id="UP000828390"/>
    </source>
</evidence>
<comment type="caution">
    <text evidence="1">The sequence shown here is derived from an EMBL/GenBank/DDBJ whole genome shotgun (WGS) entry which is preliminary data.</text>
</comment>
<dbReference type="AlphaFoldDB" id="A0A9D4FBX5"/>
<name>A0A9D4FBX5_DREPO</name>